<evidence type="ECO:0000313" key="2">
    <source>
        <dbReference type="Proteomes" id="UP001497472"/>
    </source>
</evidence>
<accession>A0AAV1K046</accession>
<reference evidence="1 2" key="1">
    <citation type="submission" date="2023-11" db="EMBL/GenBank/DDBJ databases">
        <authorList>
            <person name="Okamura Y."/>
        </authorList>
    </citation>
    <scope>NUCLEOTIDE SEQUENCE [LARGE SCALE GENOMIC DNA]</scope>
</reference>
<dbReference type="EMBL" id="CAVLEF010000280">
    <property type="protein sequence ID" value="CAK1555158.1"/>
    <property type="molecule type" value="Genomic_DNA"/>
</dbReference>
<keyword evidence="2" id="KW-1185">Reference proteome</keyword>
<gene>
    <name evidence="1" type="ORF">LNINA_LOCUS13994</name>
</gene>
<dbReference type="AlphaFoldDB" id="A0AAV1K046"/>
<name>A0AAV1K046_9NEOP</name>
<organism evidence="1 2">
    <name type="scientific">Leptosia nina</name>
    <dbReference type="NCBI Taxonomy" id="320188"/>
    <lineage>
        <taxon>Eukaryota</taxon>
        <taxon>Metazoa</taxon>
        <taxon>Ecdysozoa</taxon>
        <taxon>Arthropoda</taxon>
        <taxon>Hexapoda</taxon>
        <taxon>Insecta</taxon>
        <taxon>Pterygota</taxon>
        <taxon>Neoptera</taxon>
        <taxon>Endopterygota</taxon>
        <taxon>Lepidoptera</taxon>
        <taxon>Glossata</taxon>
        <taxon>Ditrysia</taxon>
        <taxon>Papilionoidea</taxon>
        <taxon>Pieridae</taxon>
        <taxon>Pierinae</taxon>
        <taxon>Leptosia</taxon>
    </lineage>
</organism>
<evidence type="ECO:0000313" key="1">
    <source>
        <dbReference type="EMBL" id="CAK1555158.1"/>
    </source>
</evidence>
<sequence>MPNGNAQRVQLPDIAVYPGDKPKAKEEMLFIEGMINVKTLRSITFIIASRMALSKTCCREPAYKTIIWLRTPPRGLVRMPYLIRGVTDLINHVERIFVM</sequence>
<proteinExistence type="predicted"/>
<dbReference type="Proteomes" id="UP001497472">
    <property type="component" value="Unassembled WGS sequence"/>
</dbReference>
<comment type="caution">
    <text evidence="1">The sequence shown here is derived from an EMBL/GenBank/DDBJ whole genome shotgun (WGS) entry which is preliminary data.</text>
</comment>
<protein>
    <submittedName>
        <fullName evidence="1">Uncharacterized protein</fullName>
    </submittedName>
</protein>